<feature type="domain" description="Helicase C-terminal" evidence="16">
    <location>
        <begin position="1358"/>
        <end position="1508"/>
    </location>
</feature>
<accession>A0A7R9LC66</accession>
<evidence type="ECO:0000256" key="12">
    <source>
        <dbReference type="ARBA" id="ARBA00023242"/>
    </source>
</evidence>
<evidence type="ECO:0000259" key="15">
    <source>
        <dbReference type="PROSITE" id="PS51192"/>
    </source>
</evidence>
<evidence type="ECO:0000256" key="6">
    <source>
        <dbReference type="ARBA" id="ARBA00022806"/>
    </source>
</evidence>
<dbReference type="PROSITE" id="PS51204">
    <property type="entry name" value="HSA"/>
    <property type="match status" value="1"/>
</dbReference>
<dbReference type="PROSITE" id="PS51194">
    <property type="entry name" value="HELICASE_CTER"/>
    <property type="match status" value="1"/>
</dbReference>
<dbReference type="GO" id="GO:0004386">
    <property type="term" value="F:helicase activity"/>
    <property type="evidence" value="ECO:0007669"/>
    <property type="project" value="UniProtKB-KW"/>
</dbReference>
<dbReference type="GO" id="GO:0010468">
    <property type="term" value="P:regulation of gene expression"/>
    <property type="evidence" value="ECO:0007669"/>
    <property type="project" value="UniProtKB-ARBA"/>
</dbReference>
<feature type="compositionally biased region" description="Low complexity" evidence="14">
    <location>
        <begin position="1056"/>
        <end position="1071"/>
    </location>
</feature>
<reference evidence="18" key="1">
    <citation type="submission" date="2020-11" db="EMBL/GenBank/DDBJ databases">
        <authorList>
            <person name="Tran Van P."/>
        </authorList>
    </citation>
    <scope>NUCLEOTIDE SEQUENCE</scope>
</reference>
<comment type="similarity">
    <text evidence="2">Belongs to the SNF2/RAD54 helicase family. SWR1 subfamily.</text>
</comment>
<feature type="compositionally biased region" description="Acidic residues" evidence="14">
    <location>
        <begin position="422"/>
        <end position="453"/>
    </location>
</feature>
<evidence type="ECO:0000256" key="10">
    <source>
        <dbReference type="ARBA" id="ARBA00023125"/>
    </source>
</evidence>
<dbReference type="Pfam" id="PF00176">
    <property type="entry name" value="SNF2-rel_dom"/>
    <property type="match status" value="1"/>
</dbReference>
<dbReference type="InterPro" id="IPR014012">
    <property type="entry name" value="HSA_dom"/>
</dbReference>
<dbReference type="Pfam" id="PF00271">
    <property type="entry name" value="Helicase_C"/>
    <property type="match status" value="1"/>
</dbReference>
<feature type="region of interest" description="Disordered" evidence="14">
    <location>
        <begin position="1957"/>
        <end position="2014"/>
    </location>
</feature>
<dbReference type="SMART" id="SM00573">
    <property type="entry name" value="HSA"/>
    <property type="match status" value="1"/>
</dbReference>
<dbReference type="InterPro" id="IPR001650">
    <property type="entry name" value="Helicase_C-like"/>
</dbReference>
<dbReference type="EMBL" id="OC914994">
    <property type="protein sequence ID" value="CAD7638039.1"/>
    <property type="molecule type" value="Genomic_DNA"/>
</dbReference>
<feature type="coiled-coil region" evidence="13">
    <location>
        <begin position="1629"/>
        <end position="1672"/>
    </location>
</feature>
<evidence type="ECO:0000259" key="16">
    <source>
        <dbReference type="PROSITE" id="PS51194"/>
    </source>
</evidence>
<evidence type="ECO:0000256" key="5">
    <source>
        <dbReference type="ARBA" id="ARBA00022801"/>
    </source>
</evidence>
<evidence type="ECO:0000259" key="17">
    <source>
        <dbReference type="PROSITE" id="PS51204"/>
    </source>
</evidence>
<keyword evidence="13" id="KW-0175">Coiled coil</keyword>
<dbReference type="Gene3D" id="3.40.50.300">
    <property type="entry name" value="P-loop containing nucleotide triphosphate hydrolases"/>
    <property type="match status" value="1"/>
</dbReference>
<feature type="compositionally biased region" description="Acidic residues" evidence="14">
    <location>
        <begin position="559"/>
        <end position="588"/>
    </location>
</feature>
<evidence type="ECO:0000256" key="3">
    <source>
        <dbReference type="ARBA" id="ARBA00022553"/>
    </source>
</evidence>
<gene>
    <name evidence="18" type="ORF">ONB1V03_LOCUS1176</name>
</gene>
<feature type="compositionally biased region" description="Low complexity" evidence="14">
    <location>
        <begin position="174"/>
        <end position="201"/>
    </location>
</feature>
<dbReference type="SMART" id="SM00490">
    <property type="entry name" value="HELICc"/>
    <property type="match status" value="1"/>
</dbReference>
<dbReference type="GO" id="GO:0010557">
    <property type="term" value="P:positive regulation of macromolecule biosynthetic process"/>
    <property type="evidence" value="ECO:0007669"/>
    <property type="project" value="UniProtKB-ARBA"/>
</dbReference>
<dbReference type="FunFam" id="3.40.50.10810:FF:000005">
    <property type="entry name" value="Photoperiod-independent early flowering 1"/>
    <property type="match status" value="1"/>
</dbReference>
<evidence type="ECO:0000256" key="2">
    <source>
        <dbReference type="ARBA" id="ARBA00009220"/>
    </source>
</evidence>
<dbReference type="OrthoDB" id="372624at2759"/>
<dbReference type="SMART" id="SM00487">
    <property type="entry name" value="DEXDc"/>
    <property type="match status" value="1"/>
</dbReference>
<evidence type="ECO:0000256" key="7">
    <source>
        <dbReference type="ARBA" id="ARBA00022840"/>
    </source>
</evidence>
<name>A0A7R9LC66_9ACAR</name>
<feature type="region of interest" description="Disordered" evidence="14">
    <location>
        <begin position="1080"/>
        <end position="1099"/>
    </location>
</feature>
<dbReference type="GO" id="GO:0000812">
    <property type="term" value="C:Swr1 complex"/>
    <property type="evidence" value="ECO:0007669"/>
    <property type="project" value="TreeGrafter"/>
</dbReference>
<dbReference type="GO" id="GO:0042393">
    <property type="term" value="F:histone binding"/>
    <property type="evidence" value="ECO:0007669"/>
    <property type="project" value="TreeGrafter"/>
</dbReference>
<dbReference type="GO" id="GO:0140096">
    <property type="term" value="F:catalytic activity, acting on a protein"/>
    <property type="evidence" value="ECO:0007669"/>
    <property type="project" value="UniProtKB-ARBA"/>
</dbReference>
<dbReference type="Pfam" id="PF07529">
    <property type="entry name" value="HSA"/>
    <property type="match status" value="1"/>
</dbReference>
<keyword evidence="6" id="KW-0347">Helicase</keyword>
<dbReference type="Gene3D" id="3.40.50.10810">
    <property type="entry name" value="Tandem AAA-ATPase domain"/>
    <property type="match status" value="1"/>
</dbReference>
<dbReference type="InterPro" id="IPR038718">
    <property type="entry name" value="SNF2-like_sf"/>
</dbReference>
<keyword evidence="4" id="KW-0547">Nucleotide-binding</keyword>
<proteinExistence type="inferred from homology"/>
<keyword evidence="9" id="KW-0805">Transcription regulation</keyword>
<feature type="compositionally biased region" description="Polar residues" evidence="14">
    <location>
        <begin position="203"/>
        <end position="221"/>
    </location>
</feature>
<evidence type="ECO:0000256" key="13">
    <source>
        <dbReference type="SAM" id="Coils"/>
    </source>
</evidence>
<dbReference type="Gene3D" id="1.20.120.850">
    <property type="entry name" value="SWI2/SNF2 ATPases, N-terminal domain"/>
    <property type="match status" value="1"/>
</dbReference>
<feature type="coiled-coil region" evidence="13">
    <location>
        <begin position="2080"/>
        <end position="2125"/>
    </location>
</feature>
<dbReference type="CDD" id="cd18003">
    <property type="entry name" value="DEXQc_SRCAP"/>
    <property type="match status" value="1"/>
</dbReference>
<dbReference type="CDD" id="cd18793">
    <property type="entry name" value="SF2_C_SNF"/>
    <property type="match status" value="1"/>
</dbReference>
<keyword evidence="3" id="KW-0597">Phosphoprotein</keyword>
<evidence type="ECO:0000256" key="8">
    <source>
        <dbReference type="ARBA" id="ARBA00022853"/>
    </source>
</evidence>
<dbReference type="Proteomes" id="UP000728032">
    <property type="component" value="Unassembled WGS sequence"/>
</dbReference>
<feature type="compositionally biased region" description="Polar residues" evidence="14">
    <location>
        <begin position="1990"/>
        <end position="2014"/>
    </location>
</feature>
<keyword evidence="11" id="KW-0804">Transcription</keyword>
<dbReference type="InterPro" id="IPR050520">
    <property type="entry name" value="INO80/SWR1_helicase"/>
</dbReference>
<feature type="region of interest" description="Disordered" evidence="14">
    <location>
        <begin position="553"/>
        <end position="588"/>
    </location>
</feature>
<feature type="domain" description="HSA" evidence="17">
    <location>
        <begin position="284"/>
        <end position="356"/>
    </location>
</feature>
<organism evidence="18">
    <name type="scientific">Oppiella nova</name>
    <dbReference type="NCBI Taxonomy" id="334625"/>
    <lineage>
        <taxon>Eukaryota</taxon>
        <taxon>Metazoa</taxon>
        <taxon>Ecdysozoa</taxon>
        <taxon>Arthropoda</taxon>
        <taxon>Chelicerata</taxon>
        <taxon>Arachnida</taxon>
        <taxon>Acari</taxon>
        <taxon>Acariformes</taxon>
        <taxon>Sarcoptiformes</taxon>
        <taxon>Oribatida</taxon>
        <taxon>Brachypylina</taxon>
        <taxon>Oppioidea</taxon>
        <taxon>Oppiidae</taxon>
        <taxon>Oppiella</taxon>
    </lineage>
</organism>
<keyword evidence="10" id="KW-0238">DNA-binding</keyword>
<dbReference type="InterPro" id="IPR049730">
    <property type="entry name" value="SNF2/RAD54-like_C"/>
</dbReference>
<feature type="compositionally biased region" description="Low complexity" evidence="14">
    <location>
        <begin position="1082"/>
        <end position="1096"/>
    </location>
</feature>
<keyword evidence="5" id="KW-0378">Hydrolase</keyword>
<dbReference type="GO" id="GO:0005524">
    <property type="term" value="F:ATP binding"/>
    <property type="evidence" value="ECO:0007669"/>
    <property type="project" value="UniProtKB-KW"/>
</dbReference>
<evidence type="ECO:0008006" key="20">
    <source>
        <dbReference type="Google" id="ProtNLM"/>
    </source>
</evidence>
<evidence type="ECO:0000313" key="19">
    <source>
        <dbReference type="Proteomes" id="UP000728032"/>
    </source>
</evidence>
<dbReference type="GO" id="GO:0006338">
    <property type="term" value="P:chromatin remodeling"/>
    <property type="evidence" value="ECO:0007669"/>
    <property type="project" value="TreeGrafter"/>
</dbReference>
<dbReference type="PANTHER" id="PTHR45685:SF1">
    <property type="entry name" value="HELICASE SRCAP"/>
    <property type="match status" value="1"/>
</dbReference>
<dbReference type="InterPro" id="IPR027417">
    <property type="entry name" value="P-loop_NTPase"/>
</dbReference>
<dbReference type="GO" id="GO:0003677">
    <property type="term" value="F:DNA binding"/>
    <property type="evidence" value="ECO:0007669"/>
    <property type="project" value="UniProtKB-KW"/>
</dbReference>
<keyword evidence="12" id="KW-0539">Nucleus</keyword>
<feature type="region of interest" description="Disordered" evidence="14">
    <location>
        <begin position="1053"/>
        <end position="1073"/>
    </location>
</feature>
<dbReference type="PANTHER" id="PTHR45685">
    <property type="entry name" value="HELICASE SRCAP-RELATED"/>
    <property type="match status" value="1"/>
</dbReference>
<dbReference type="GO" id="GO:0016887">
    <property type="term" value="F:ATP hydrolysis activity"/>
    <property type="evidence" value="ECO:0007669"/>
    <property type="project" value="TreeGrafter"/>
</dbReference>
<evidence type="ECO:0000256" key="1">
    <source>
        <dbReference type="ARBA" id="ARBA00004123"/>
    </source>
</evidence>
<feature type="domain" description="Helicase ATP-binding" evidence="15">
    <location>
        <begin position="682"/>
        <end position="847"/>
    </location>
</feature>
<dbReference type="EMBL" id="CAJPVJ010000169">
    <property type="protein sequence ID" value="CAG2161571.1"/>
    <property type="molecule type" value="Genomic_DNA"/>
</dbReference>
<dbReference type="InterPro" id="IPR014001">
    <property type="entry name" value="Helicase_ATP-bd"/>
</dbReference>
<feature type="region of interest" description="Disordered" evidence="14">
    <location>
        <begin position="132"/>
        <end position="236"/>
    </location>
</feature>
<evidence type="ECO:0000256" key="9">
    <source>
        <dbReference type="ARBA" id="ARBA00023015"/>
    </source>
</evidence>
<protein>
    <recommendedName>
        <fullName evidence="20">Helicase domino</fullName>
    </recommendedName>
</protein>
<evidence type="ECO:0000256" key="4">
    <source>
        <dbReference type="ARBA" id="ARBA00022741"/>
    </source>
</evidence>
<comment type="subcellular location">
    <subcellularLocation>
        <location evidence="1">Nucleus</location>
    </subcellularLocation>
</comment>
<dbReference type="FunFam" id="3.40.50.300:FF:000529">
    <property type="entry name" value="helicase SRCAP isoform X1"/>
    <property type="match status" value="1"/>
</dbReference>
<dbReference type="InterPro" id="IPR000330">
    <property type="entry name" value="SNF2_N"/>
</dbReference>
<evidence type="ECO:0000256" key="14">
    <source>
        <dbReference type="SAM" id="MobiDB-lite"/>
    </source>
</evidence>
<keyword evidence="19" id="KW-1185">Reference proteome</keyword>
<dbReference type="PROSITE" id="PS51192">
    <property type="entry name" value="HELICASE_ATP_BIND_1"/>
    <property type="match status" value="1"/>
</dbReference>
<evidence type="ECO:0000256" key="11">
    <source>
        <dbReference type="ARBA" id="ARBA00023163"/>
    </source>
</evidence>
<dbReference type="SUPFAM" id="SSF52540">
    <property type="entry name" value="P-loop containing nucleoside triphosphate hydrolases"/>
    <property type="match status" value="2"/>
</dbReference>
<feature type="region of interest" description="Disordered" evidence="14">
    <location>
        <begin position="414"/>
        <end position="457"/>
    </location>
</feature>
<keyword evidence="8" id="KW-0156">Chromatin regulator</keyword>
<sequence>MAKSFSKVLNFFVDHELYTSEVNILYNYNVHSVAQNPRKPPPEMSDNYLTNHLSGELKRLRESYLDHILELYLLETNGNLIDFYGFRKRLTANELIQYLRTTSQHQNKPLPEDEISELIGLKSSLDVSHQKQSDSTVAVGADHSLPSTPTTAAGAHGFAIEHHMPSGLPPTPSTPLSGSQSADPTTLSSPTLPKTSQTLTTAMIPSTPSAVPTPSNRTAGNQLIPGSPRPPNTRNTTLASTISAIYDTSIGTQDQIVEKARQEAYVVQRVAELRKNGLWSGRRLPKVQEPMRRKTHWDYLLEEMQWLATDFAQERKWKKAAAKKCAKMVVKYHSDKQCFAERAEREELLRMKKIASNIAKQVKTFWSDVEKVFEAKQEVRLKEKRKKLHDMHLNFIVDKADRYTERLTQELGKTLSTTSDSVTEEAVEDNEFQPENSESDDEETIAKEEEEVGVGDGVSEIELLQKESEIPLEDLLPKEIMDGSVDESVVEFGDREDLEFKVSDEELVEDEEDTIEEEEKIEGKVDHSSELKDLDEDMNIPIEELLAKMYGSADKSELDSDDDMECDDEESEVGDNTTECEEEMSDEDMSTEEEAGEIGMEFLINPDANEAINKPLIEEISDDKSAKPTVGPNREITDIAAGAESLQPKGYNLSTVKVCTKVPFLLKHELREYQHIGLDWLAAMQDKKLNGILADEMGLGKTIQTIALIGHLACEKGIWGPHLIVVPTSVMLNWEMEFKKWCPALKILTYYGSPKERKLKRQGWTKPNQFHVCITSYKLVIQDHASFRRKKWKYLILDEAQHIKNFKSQRWQMLLNFNTSRRLLLTGTPLQNNLMELWSLMHFLMPNVFQSHKEFKDWFVNPVTGMVEGNSEYNEGLIRRLHKVLRPFLLRRLKCDVEKQLPKKYEHVVMCRLSKRQRFLYEEFMSQRKTKETLMSGNFLSVINILMQLRKVCNHPNLFDPRPTVSPFMAEPLTYETASLVTTALDYDPFSHVNLRSLNLVLSDLSFTLSAFAHHRIVRFMSSPELIQEIDSTPEPPPPCPRGKIRLQIRTSTMHSANPSSSQASSPSTPANRNTEQKFLMTSTSSKSTTTTTSSTDGNRVAIPLGRLVQTPTGPHILLRTSTGTPISSTIPQSMVSKQSPMRQIIVRAVSPNVVGVANSQDSVNPLSRSASSSFRKQSLVSKQSAERKEKLSFLSRLNQRKCCATALYASDLIEVSTINDSYKYLTNTVPFGSNVFNIGNGYLHTLLAPNTSEHRKHFWKFTDALSDLIKTPDKIVEDLKEMLTRFICIVPRVMSAPIRLHASHMPPSKKAHIEALSSRLSRHLLDRLDVLQIPYSQMRTQFPELRLIQYDCGKLQILNDLLWRLKTGSHRVLIFTQMSRMLDIFEQFLNHNGHTYLRLDGTTKIEQRQALMERFNADKRIFCFILSTRSGGIGVNLTGADTVIFYDSDWNPTMDAQAQDRCHRIGQTRDVHIYRLISEMTIEENILKKAQQKKLLGSVAIEGGNFTTAFFKQNAIQELFGIDLPSIECPTETVAPIAAAVEELSPDILDSQLELALGTVEEANDVAAAKTAGAEAEAEFAEFDENIPIDTENKEEEKSPEEERIDEIIGQMTSVEKYAMKLLGVLQESVSFEQLKQAEEEIEAHKQEWELRRIEAEKDEERRRQEAMEVDREPILTCHREDAYNQVNKRANSRANNNALNTNHNRKVNSSLNQNDSKVKAMSNDVNRRQQQVYISYNGFEQMPIWAPPTPPQDENDLYIDYSLGFLYEQNPMPESQLPPIYVPKESNKRLKLDTTIARKQKARKEEGFNIPRSVFDRPSTAIIKIRRELILQKLKIVVVTGPENAAIHRTLSSLHPSVALPPSGPIPAPVHKAAQVFSGPLQDSIPKWAVHEDWAVLQVLQYFQDLPLNLVVISPGHQPNWDLVSDVVNLISCNYRSPKLCRYHYEVAIVPREEGKPVTDTSTPKPKQKKLKGLPTPPNTSGPTSGPQAVSTPSTSITKANTTTPSSRPIKTSQLIVEDNNLTFSQLCNQRFETIKQIANKRTPTLKHMFTNPTAKNPKHIALLSESGINFEQPLTPIQVAVNRAERISREKQKAMAEQQLAARQLQQQMQQKQQQSTQIKTILSQNTNIQTSQQQLTQAISAKMSAINQATITKGVAPGPTTMAAPNVTATAVSQLSLNKALSQVGVGSQPLPQPILSQINVSPQQIGSTTITNKDGTQQTCSVVSLATLPPQVHSKLMAAVSQPVNQIQSHQIGSRMATANPQIYKQIFLRQQQHVQRQPQPQHIQMQAIPTQTAKQLQPNIAVGQQPRFQITASVAQPQPTQLLIGSAGSVGLKTSQPNVVTTLPVAVSMAGGPQRITTTTSQITASVAQSSVQPTQLLINTAGLKTSQPNVVTTLPVAVSMTGGQQRMITTTANQLNASMGQQSVQPTQLLLKTSQPNVTTLPVAVSMAGGQQRITTTTSTTGKPMQQIVTRTITDPAQMARLIQRQHQLQLQQGSGNLGQTQILVQQSPSQAAQSSQSQTQILQNPVTFVKTIPSSQALATQSLTIPISMAGMNIFTSPVAKAVSPTASTSATTSASVTGVPGGQQPVRQIQLLQLRPYFKANSNTDTNNKK</sequence>
<keyword evidence="7" id="KW-0067">ATP-binding</keyword>
<evidence type="ECO:0000313" key="18">
    <source>
        <dbReference type="EMBL" id="CAD7638039.1"/>
    </source>
</evidence>